<dbReference type="RefSeq" id="WP_076096123.1">
    <property type="nucleotide sequence ID" value="NZ_MTHD01000004.1"/>
</dbReference>
<dbReference type="FunFam" id="3.40.50.20:FF:000010">
    <property type="entry name" value="Propionyl-CoA carboxylase subunit alpha"/>
    <property type="match status" value="1"/>
</dbReference>
<dbReference type="InterPro" id="IPR011054">
    <property type="entry name" value="Rudment_hybrid_motif"/>
</dbReference>
<dbReference type="PANTHER" id="PTHR48095:SF2">
    <property type="entry name" value="BIOTIN CARBOXYLASE, CHLOROPLASTIC"/>
    <property type="match status" value="1"/>
</dbReference>
<keyword evidence="6 19" id="KW-0444">Lipid biosynthesis</keyword>
<dbReference type="NCBIfam" id="TIGR00514">
    <property type="entry name" value="accC"/>
    <property type="match status" value="1"/>
</dbReference>
<dbReference type="NCBIfam" id="NF006367">
    <property type="entry name" value="PRK08591.1"/>
    <property type="match status" value="1"/>
</dbReference>
<dbReference type="Proteomes" id="UP000187526">
    <property type="component" value="Unassembled WGS sequence"/>
</dbReference>
<evidence type="ECO:0000256" key="7">
    <source>
        <dbReference type="ARBA" id="ARBA00022598"/>
    </source>
</evidence>
<feature type="domain" description="ATP-grasp" evidence="20">
    <location>
        <begin position="120"/>
        <end position="317"/>
    </location>
</feature>
<evidence type="ECO:0000256" key="2">
    <source>
        <dbReference type="ARBA" id="ARBA00004956"/>
    </source>
</evidence>
<dbReference type="InterPro" id="IPR005482">
    <property type="entry name" value="Biotin_COase_C"/>
</dbReference>
<keyword evidence="14 19" id="KW-0275">Fatty acid biosynthesis</keyword>
<evidence type="ECO:0000256" key="6">
    <source>
        <dbReference type="ARBA" id="ARBA00022516"/>
    </source>
</evidence>
<dbReference type="OrthoDB" id="9803706at2"/>
<dbReference type="EMBL" id="MTHD01000004">
    <property type="protein sequence ID" value="OMG53266.1"/>
    <property type="molecule type" value="Genomic_DNA"/>
</dbReference>
<evidence type="ECO:0000256" key="4">
    <source>
        <dbReference type="ARBA" id="ARBA00013263"/>
    </source>
</evidence>
<dbReference type="GO" id="GO:2001295">
    <property type="term" value="P:malonyl-CoA biosynthetic process"/>
    <property type="evidence" value="ECO:0007669"/>
    <property type="project" value="UniProtKB-UniPathway"/>
</dbReference>
<dbReference type="Gene3D" id="3.30.470.20">
    <property type="entry name" value="ATP-grasp fold, B domain"/>
    <property type="match status" value="1"/>
</dbReference>
<feature type="domain" description="Biotin carboxylation" evidence="21">
    <location>
        <begin position="1"/>
        <end position="445"/>
    </location>
</feature>
<dbReference type="InterPro" id="IPR016185">
    <property type="entry name" value="PreATP-grasp_dom_sf"/>
</dbReference>
<gene>
    <name evidence="22" type="ORF">BJN45_12790</name>
</gene>
<evidence type="ECO:0000256" key="17">
    <source>
        <dbReference type="ARBA" id="ARBA00048600"/>
    </source>
</evidence>
<dbReference type="Pfam" id="PF00289">
    <property type="entry name" value="Biotin_carb_N"/>
    <property type="match status" value="1"/>
</dbReference>
<dbReference type="PANTHER" id="PTHR48095">
    <property type="entry name" value="PYRUVATE CARBOXYLASE SUBUNIT A"/>
    <property type="match status" value="1"/>
</dbReference>
<keyword evidence="12" id="KW-0460">Magnesium</keyword>
<evidence type="ECO:0000256" key="14">
    <source>
        <dbReference type="ARBA" id="ARBA00023160"/>
    </source>
</evidence>
<keyword evidence="9 18" id="KW-0547">Nucleotide-binding</keyword>
<comment type="catalytic activity">
    <reaction evidence="17 19">
        <text>N(6)-biotinyl-L-lysyl-[protein] + hydrogencarbonate + ATP = N(6)-carboxybiotinyl-L-lysyl-[protein] + ADP + phosphate + H(+)</text>
        <dbReference type="Rhea" id="RHEA:13501"/>
        <dbReference type="Rhea" id="RHEA-COMP:10505"/>
        <dbReference type="Rhea" id="RHEA-COMP:10506"/>
        <dbReference type="ChEBI" id="CHEBI:15378"/>
        <dbReference type="ChEBI" id="CHEBI:17544"/>
        <dbReference type="ChEBI" id="CHEBI:30616"/>
        <dbReference type="ChEBI" id="CHEBI:43474"/>
        <dbReference type="ChEBI" id="CHEBI:83144"/>
        <dbReference type="ChEBI" id="CHEBI:83145"/>
        <dbReference type="ChEBI" id="CHEBI:456216"/>
        <dbReference type="EC" id="6.3.4.14"/>
    </reaction>
</comment>
<evidence type="ECO:0000256" key="1">
    <source>
        <dbReference type="ARBA" id="ARBA00003761"/>
    </source>
</evidence>
<dbReference type="EC" id="6.3.4.14" evidence="4 19"/>
<evidence type="ECO:0000256" key="18">
    <source>
        <dbReference type="PROSITE-ProRule" id="PRU00409"/>
    </source>
</evidence>
<dbReference type="PROSITE" id="PS00867">
    <property type="entry name" value="CPSASE_2"/>
    <property type="match status" value="1"/>
</dbReference>
<dbReference type="InterPro" id="IPR051602">
    <property type="entry name" value="ACC_Biotin_Carboxylase"/>
</dbReference>
<evidence type="ECO:0000313" key="22">
    <source>
        <dbReference type="EMBL" id="OMG53266.1"/>
    </source>
</evidence>
<dbReference type="STRING" id="418702.BJN45_12790"/>
<evidence type="ECO:0000256" key="13">
    <source>
        <dbReference type="ARBA" id="ARBA00023098"/>
    </source>
</evidence>
<dbReference type="Pfam" id="PF02786">
    <property type="entry name" value="CPSase_L_D2"/>
    <property type="match status" value="1"/>
</dbReference>
<dbReference type="InterPro" id="IPR011764">
    <property type="entry name" value="Biotin_carboxylation_dom"/>
</dbReference>
<name>A0A1R1I3D4_9RHOO</name>
<keyword evidence="8" id="KW-0479">Metal-binding</keyword>
<evidence type="ECO:0000256" key="19">
    <source>
        <dbReference type="RuleBase" id="RU365063"/>
    </source>
</evidence>
<keyword evidence="11 18" id="KW-0067">ATP-binding</keyword>
<reference evidence="22 23" key="1">
    <citation type="submission" date="2016-10" db="EMBL/GenBank/DDBJ databases">
        <title>Alkaliphiles isolated from bioreactors.</title>
        <authorList>
            <person name="Salah Z."/>
            <person name="Rout S.P."/>
            <person name="Humphreys P.N."/>
        </authorList>
    </citation>
    <scope>NUCLEOTIDE SEQUENCE [LARGE SCALE GENOMIC DNA]</scope>
    <source>
        <strain evidence="22 23">ZS02</strain>
    </source>
</reference>
<proteinExistence type="predicted"/>
<dbReference type="AlphaFoldDB" id="A0A1R1I3D4"/>
<evidence type="ECO:0000256" key="8">
    <source>
        <dbReference type="ARBA" id="ARBA00022723"/>
    </source>
</evidence>
<dbReference type="PROSITE" id="PS50975">
    <property type="entry name" value="ATP_GRASP"/>
    <property type="match status" value="1"/>
</dbReference>
<dbReference type="UniPathway" id="UPA00655">
    <property type="reaction ID" value="UER00711"/>
</dbReference>
<comment type="function">
    <text evidence="1 19">This protein is a component of the acetyl coenzyme A carboxylase complex; first, biotin carboxylase catalyzes the carboxylation of the carrier protein and then the transcarboxylase transfers the carboxyl group to form malonyl-CoA.</text>
</comment>
<evidence type="ECO:0000259" key="21">
    <source>
        <dbReference type="PROSITE" id="PS50979"/>
    </source>
</evidence>
<dbReference type="Gene3D" id="3.30.1490.20">
    <property type="entry name" value="ATP-grasp fold, A domain"/>
    <property type="match status" value="1"/>
</dbReference>
<keyword evidence="15 19" id="KW-0092">Biotin</keyword>
<keyword evidence="13 19" id="KW-0443">Lipid metabolism</keyword>
<evidence type="ECO:0000256" key="3">
    <source>
        <dbReference type="ARBA" id="ARBA00011750"/>
    </source>
</evidence>
<dbReference type="InterPro" id="IPR005479">
    <property type="entry name" value="CPAse_ATP-bd"/>
</dbReference>
<dbReference type="PROSITE" id="PS50979">
    <property type="entry name" value="BC"/>
    <property type="match status" value="1"/>
</dbReference>
<dbReference type="SMART" id="SM00878">
    <property type="entry name" value="Biotin_carb_C"/>
    <property type="match status" value="1"/>
</dbReference>
<dbReference type="Pfam" id="PF02785">
    <property type="entry name" value="Biotin_carb_C"/>
    <property type="match status" value="1"/>
</dbReference>
<comment type="caution">
    <text evidence="22">The sequence shown here is derived from an EMBL/GenBank/DDBJ whole genome shotgun (WGS) entry which is preliminary data.</text>
</comment>
<dbReference type="Gene3D" id="3.40.50.20">
    <property type="match status" value="1"/>
</dbReference>
<comment type="subunit">
    <text evidence="3 19">Acetyl-CoA carboxylase is a heterohexamer of biotin carboxyl carrier protein, biotin carboxylase and the two subunits of carboxyl transferase in a 2:2 complex.</text>
</comment>
<dbReference type="InterPro" id="IPR005481">
    <property type="entry name" value="BC-like_N"/>
</dbReference>
<evidence type="ECO:0000256" key="12">
    <source>
        <dbReference type="ARBA" id="ARBA00022842"/>
    </source>
</evidence>
<dbReference type="InterPro" id="IPR011761">
    <property type="entry name" value="ATP-grasp"/>
</dbReference>
<keyword evidence="10 19" id="KW-0276">Fatty acid metabolism</keyword>
<evidence type="ECO:0000259" key="20">
    <source>
        <dbReference type="PROSITE" id="PS50975"/>
    </source>
</evidence>
<dbReference type="SUPFAM" id="SSF56059">
    <property type="entry name" value="Glutathione synthetase ATP-binding domain-like"/>
    <property type="match status" value="1"/>
</dbReference>
<evidence type="ECO:0000256" key="16">
    <source>
        <dbReference type="ARBA" id="ARBA00033786"/>
    </source>
</evidence>
<keyword evidence="7 19" id="KW-0436">Ligase</keyword>
<dbReference type="InterPro" id="IPR004549">
    <property type="entry name" value="Acetyl_CoA_COase_biotin_COase"/>
</dbReference>
<evidence type="ECO:0000256" key="15">
    <source>
        <dbReference type="ARBA" id="ARBA00023267"/>
    </source>
</evidence>
<evidence type="ECO:0000256" key="9">
    <source>
        <dbReference type="ARBA" id="ARBA00022741"/>
    </source>
</evidence>
<dbReference type="GO" id="GO:0005524">
    <property type="term" value="F:ATP binding"/>
    <property type="evidence" value="ECO:0007669"/>
    <property type="project" value="UniProtKB-UniRule"/>
</dbReference>
<sequence>MFEKILIANRGEIALRIQRACRELGIKTVVVHSEADREAKYVKLADESVCIGPAPSAQSYLNVPAIISAAEVTDAEAIHPGYGFLSENADFAERVESSGFVFIGPRAETIRLMGDKVSAKDAMKAAGVPCVPGSDGALPEDPKEIIRIARAVGYPVIIKAAGGGGGRGMRVVHTEAALLNAVQMTRQEAGSFFGNPAVYMEKFLENPRHVEIQVLADEYKNAIYLGERDCSMQRRHQKVIEEAPAPHIPARLIARIGERCAEACRKIGYRGAGTFEFLYENNEFYFIEMNTRVQVEHPVTEMITGVDIVQEQIRVAAGEKLRYRQKDIVLRGHAIECRINAEDPFTFVPSPGKIEFYHPPGGPGIRVDSHIYQGYRVPSHYDSMVAKVIAYGDTREQAIRRMRIALSEMSIQGIKTNIALHQELMLDARFNEGGTSIHYLEHKLADKSEVKQ</sequence>
<evidence type="ECO:0000256" key="11">
    <source>
        <dbReference type="ARBA" id="ARBA00022840"/>
    </source>
</evidence>
<dbReference type="PROSITE" id="PS00866">
    <property type="entry name" value="CPSASE_1"/>
    <property type="match status" value="1"/>
</dbReference>
<evidence type="ECO:0000256" key="10">
    <source>
        <dbReference type="ARBA" id="ARBA00022832"/>
    </source>
</evidence>
<dbReference type="GO" id="GO:0006633">
    <property type="term" value="P:fatty acid biosynthetic process"/>
    <property type="evidence" value="ECO:0007669"/>
    <property type="project" value="UniProtKB-KW"/>
</dbReference>
<dbReference type="SUPFAM" id="SSF52440">
    <property type="entry name" value="PreATP-grasp domain"/>
    <property type="match status" value="1"/>
</dbReference>
<evidence type="ECO:0000256" key="5">
    <source>
        <dbReference type="ARBA" id="ARBA00017242"/>
    </source>
</evidence>
<evidence type="ECO:0000313" key="23">
    <source>
        <dbReference type="Proteomes" id="UP000187526"/>
    </source>
</evidence>
<dbReference type="GO" id="GO:0046872">
    <property type="term" value="F:metal ion binding"/>
    <property type="evidence" value="ECO:0007669"/>
    <property type="project" value="UniProtKB-KW"/>
</dbReference>
<comment type="pathway">
    <text evidence="2 19">Lipid metabolism; malonyl-CoA biosynthesis; malonyl-CoA from acetyl-CoA: step 1/1.</text>
</comment>
<keyword evidence="23" id="KW-1185">Reference proteome</keyword>
<dbReference type="InterPro" id="IPR013815">
    <property type="entry name" value="ATP_grasp_subdomain_1"/>
</dbReference>
<dbReference type="SUPFAM" id="SSF51246">
    <property type="entry name" value="Rudiment single hybrid motif"/>
    <property type="match status" value="1"/>
</dbReference>
<accession>A0A1R1I3D4</accession>
<organism evidence="22 23">
    <name type="scientific">Azonexus hydrophilus</name>
    <dbReference type="NCBI Taxonomy" id="418702"/>
    <lineage>
        <taxon>Bacteria</taxon>
        <taxon>Pseudomonadati</taxon>
        <taxon>Pseudomonadota</taxon>
        <taxon>Betaproteobacteria</taxon>
        <taxon>Rhodocyclales</taxon>
        <taxon>Azonexaceae</taxon>
        <taxon>Azonexus</taxon>
    </lineage>
</organism>
<dbReference type="GO" id="GO:0004075">
    <property type="term" value="F:biotin carboxylase activity"/>
    <property type="evidence" value="ECO:0007669"/>
    <property type="project" value="UniProtKB-EC"/>
</dbReference>
<protein>
    <recommendedName>
        <fullName evidence="5 19">Biotin carboxylase</fullName>
        <ecNumber evidence="4 19">6.3.4.14</ecNumber>
    </recommendedName>
    <alternativeName>
        <fullName evidence="16 19">Acetyl-coenzyme A carboxylase biotin carboxylase subunit A</fullName>
    </alternativeName>
</protein>